<dbReference type="EMBL" id="AAOT01000034">
    <property type="protein sequence ID" value="EAR50185.1"/>
    <property type="molecule type" value="Genomic_DNA"/>
</dbReference>
<dbReference type="InterPro" id="IPR036390">
    <property type="entry name" value="WH_DNA-bd_sf"/>
</dbReference>
<dbReference type="Proteomes" id="UP000003635">
    <property type="component" value="Unassembled WGS sequence"/>
</dbReference>
<dbReference type="Pfam" id="PF07702">
    <property type="entry name" value="UTRA"/>
    <property type="match status" value="1"/>
</dbReference>
<evidence type="ECO:0000313" key="5">
    <source>
        <dbReference type="EMBL" id="EAR50185.1"/>
    </source>
</evidence>
<dbReference type="CDD" id="cd07377">
    <property type="entry name" value="WHTH_GntR"/>
    <property type="match status" value="1"/>
</dbReference>
<dbReference type="GO" id="GO:0003700">
    <property type="term" value="F:DNA-binding transcription factor activity"/>
    <property type="evidence" value="ECO:0007669"/>
    <property type="project" value="InterPro"/>
</dbReference>
<evidence type="ECO:0000256" key="1">
    <source>
        <dbReference type="ARBA" id="ARBA00023015"/>
    </source>
</evidence>
<name>Q2CC09_OCEGH</name>
<dbReference type="InterPro" id="IPR011663">
    <property type="entry name" value="UTRA"/>
</dbReference>
<keyword evidence="2" id="KW-0238">DNA-binding</keyword>
<evidence type="ECO:0000313" key="6">
    <source>
        <dbReference type="Proteomes" id="UP000003635"/>
    </source>
</evidence>
<dbReference type="PANTHER" id="PTHR44846">
    <property type="entry name" value="MANNOSYL-D-GLYCERATE TRANSPORT/METABOLISM SYSTEM REPRESSOR MNGR-RELATED"/>
    <property type="match status" value="1"/>
</dbReference>
<dbReference type="PANTHER" id="PTHR44846:SF17">
    <property type="entry name" value="GNTR-FAMILY TRANSCRIPTIONAL REGULATOR"/>
    <property type="match status" value="1"/>
</dbReference>
<feature type="domain" description="HTH gntR-type" evidence="4">
    <location>
        <begin position="1"/>
        <end position="60"/>
    </location>
</feature>
<dbReference type="PROSITE" id="PS50949">
    <property type="entry name" value="HTH_GNTR"/>
    <property type="match status" value="1"/>
</dbReference>
<dbReference type="InterPro" id="IPR050679">
    <property type="entry name" value="Bact_HTH_transcr_reg"/>
</dbReference>
<dbReference type="SUPFAM" id="SSF46785">
    <property type="entry name" value="Winged helix' DNA-binding domain"/>
    <property type="match status" value="1"/>
</dbReference>
<dbReference type="PRINTS" id="PR00035">
    <property type="entry name" value="HTHGNTR"/>
</dbReference>
<dbReference type="GO" id="GO:0045892">
    <property type="term" value="P:negative regulation of DNA-templated transcription"/>
    <property type="evidence" value="ECO:0007669"/>
    <property type="project" value="TreeGrafter"/>
</dbReference>
<reference evidence="5 6" key="1">
    <citation type="journal article" date="2010" name="J. Bacteriol.">
        <title>Genome sequences of Oceanicola granulosus HTCC2516(T) and Oceanicola batsensis HTCC2597(TDelta).</title>
        <authorList>
            <person name="Thrash J.C."/>
            <person name="Cho J.C."/>
            <person name="Vergin K.L."/>
            <person name="Giovannoni S.J."/>
        </authorList>
    </citation>
    <scope>NUCLEOTIDE SEQUENCE [LARGE SCALE GENOMIC DNA]</scope>
    <source>
        <strain evidence="6">ATCC BAA-861 / DSM 15982 / KCTC 12143 / HTCC2516</strain>
    </source>
</reference>
<dbReference type="InterPro" id="IPR000524">
    <property type="entry name" value="Tscrpt_reg_HTH_GntR"/>
</dbReference>
<dbReference type="HOGENOM" id="CLU_063236_3_0_5"/>
<organism evidence="5 6">
    <name type="scientific">Oceanicola granulosus (strain ATCC BAA-861 / DSM 15982 / KCTC 12143 / HTCC2516)</name>
    <dbReference type="NCBI Taxonomy" id="314256"/>
    <lineage>
        <taxon>Bacteria</taxon>
        <taxon>Pseudomonadati</taxon>
        <taxon>Pseudomonadota</taxon>
        <taxon>Alphaproteobacteria</taxon>
        <taxon>Rhodobacterales</taxon>
        <taxon>Roseobacteraceae</taxon>
        <taxon>Oceanicola</taxon>
    </lineage>
</organism>
<dbReference type="InterPro" id="IPR028978">
    <property type="entry name" value="Chorismate_lyase_/UTRA_dom_sf"/>
</dbReference>
<protein>
    <recommendedName>
        <fullName evidence="4">HTH gntR-type domain-containing protein</fullName>
    </recommendedName>
</protein>
<dbReference type="STRING" id="314256.OG2516_04893"/>
<dbReference type="SMART" id="SM00866">
    <property type="entry name" value="UTRA"/>
    <property type="match status" value="1"/>
</dbReference>
<keyword evidence="6" id="KW-1185">Reference proteome</keyword>
<dbReference type="Gene3D" id="3.40.1410.10">
    <property type="entry name" value="Chorismate lyase-like"/>
    <property type="match status" value="1"/>
</dbReference>
<evidence type="ECO:0000256" key="2">
    <source>
        <dbReference type="ARBA" id="ARBA00023125"/>
    </source>
</evidence>
<accession>Q2CC09</accession>
<dbReference type="Gene3D" id="1.10.10.10">
    <property type="entry name" value="Winged helix-like DNA-binding domain superfamily/Winged helix DNA-binding domain"/>
    <property type="match status" value="1"/>
</dbReference>
<dbReference type="InterPro" id="IPR036388">
    <property type="entry name" value="WH-like_DNA-bd_sf"/>
</dbReference>
<sequence length="226" mass="25350">MLIRDITAGRLVDGQRLPPERQMAQELGVSVGTLRKALEGMAEQGLLERVQGSGNYIRVREAVESVYAFFRLESPTGAGLPSGEILSIERMEKPDDLPPFGQSTDAHRVRRLREMDGEPVALEEVWLDGVWAERLKASQIVESLHFFYKETLGLEIRSVEDRLGAREVPDWAPARFGVAPGDVSAFCERRSTGHTGEVVEYGRFWFDSSKANYVSRLKQASARLEK</sequence>
<dbReference type="SMART" id="SM00345">
    <property type="entry name" value="HTH_GNTR"/>
    <property type="match status" value="1"/>
</dbReference>
<dbReference type="SUPFAM" id="SSF64288">
    <property type="entry name" value="Chorismate lyase-like"/>
    <property type="match status" value="1"/>
</dbReference>
<evidence type="ECO:0000259" key="4">
    <source>
        <dbReference type="PROSITE" id="PS50949"/>
    </source>
</evidence>
<evidence type="ECO:0000256" key="3">
    <source>
        <dbReference type="ARBA" id="ARBA00023163"/>
    </source>
</evidence>
<keyword evidence="3" id="KW-0804">Transcription</keyword>
<proteinExistence type="predicted"/>
<dbReference type="eggNOG" id="COG2188">
    <property type="taxonomic scope" value="Bacteria"/>
</dbReference>
<dbReference type="Pfam" id="PF00392">
    <property type="entry name" value="GntR"/>
    <property type="match status" value="1"/>
</dbReference>
<dbReference type="GO" id="GO:0003677">
    <property type="term" value="F:DNA binding"/>
    <property type="evidence" value="ECO:0007669"/>
    <property type="project" value="UniProtKB-KW"/>
</dbReference>
<comment type="caution">
    <text evidence="5">The sequence shown here is derived from an EMBL/GenBank/DDBJ whole genome shotgun (WGS) entry which is preliminary data.</text>
</comment>
<dbReference type="AlphaFoldDB" id="Q2CC09"/>
<gene>
    <name evidence="5" type="ORF">OG2516_04893</name>
</gene>
<keyword evidence="1" id="KW-0805">Transcription regulation</keyword>